<organism evidence="1 2">
    <name type="scientific">Tripterygium wilfordii</name>
    <name type="common">Thunder God vine</name>
    <dbReference type="NCBI Taxonomy" id="458696"/>
    <lineage>
        <taxon>Eukaryota</taxon>
        <taxon>Viridiplantae</taxon>
        <taxon>Streptophyta</taxon>
        <taxon>Embryophyta</taxon>
        <taxon>Tracheophyta</taxon>
        <taxon>Spermatophyta</taxon>
        <taxon>Magnoliopsida</taxon>
        <taxon>eudicotyledons</taxon>
        <taxon>Gunneridae</taxon>
        <taxon>Pentapetalae</taxon>
        <taxon>rosids</taxon>
        <taxon>fabids</taxon>
        <taxon>Celastrales</taxon>
        <taxon>Celastraceae</taxon>
        <taxon>Tripterygium</taxon>
    </lineage>
</organism>
<dbReference type="Proteomes" id="UP000593562">
    <property type="component" value="Unassembled WGS sequence"/>
</dbReference>
<evidence type="ECO:0000313" key="1">
    <source>
        <dbReference type="EMBL" id="KAF5733833.1"/>
    </source>
</evidence>
<sequence length="114" mass="12871">MSEFLELECRSHENKEQDTLDPISFDCTSLVEDWVTGKNICVEDSAESADWMALDTPSSNTTLWGQSNDEFEEIGAGFNDYEILNRVKDSEEDNVDENAKSIVSESILYGFQNS</sequence>
<dbReference type="EMBL" id="JAAARO010000016">
    <property type="protein sequence ID" value="KAF5733833.1"/>
    <property type="molecule type" value="Genomic_DNA"/>
</dbReference>
<name>A0A7J7CID5_TRIWF</name>
<proteinExistence type="predicted"/>
<dbReference type="InParanoid" id="A0A7J7CID5"/>
<protein>
    <submittedName>
        <fullName evidence="1">Uncharacterized protein</fullName>
    </submittedName>
</protein>
<keyword evidence="2" id="KW-1185">Reference proteome</keyword>
<gene>
    <name evidence="1" type="ORF">HS088_TW16G00274</name>
</gene>
<comment type="caution">
    <text evidence="1">The sequence shown here is derived from an EMBL/GenBank/DDBJ whole genome shotgun (WGS) entry which is preliminary data.</text>
</comment>
<evidence type="ECO:0000313" key="2">
    <source>
        <dbReference type="Proteomes" id="UP000593562"/>
    </source>
</evidence>
<accession>A0A7J7CID5</accession>
<dbReference type="AlphaFoldDB" id="A0A7J7CID5"/>
<reference evidence="1 2" key="1">
    <citation type="journal article" date="2020" name="Nat. Commun.">
        <title>Genome of Tripterygium wilfordii and identification of cytochrome P450 involved in triptolide biosynthesis.</title>
        <authorList>
            <person name="Tu L."/>
            <person name="Su P."/>
            <person name="Zhang Z."/>
            <person name="Gao L."/>
            <person name="Wang J."/>
            <person name="Hu T."/>
            <person name="Zhou J."/>
            <person name="Zhang Y."/>
            <person name="Zhao Y."/>
            <person name="Liu Y."/>
            <person name="Song Y."/>
            <person name="Tong Y."/>
            <person name="Lu Y."/>
            <person name="Yang J."/>
            <person name="Xu C."/>
            <person name="Jia M."/>
            <person name="Peters R.J."/>
            <person name="Huang L."/>
            <person name="Gao W."/>
        </authorList>
    </citation>
    <scope>NUCLEOTIDE SEQUENCE [LARGE SCALE GENOMIC DNA]</scope>
    <source>
        <strain evidence="2">cv. XIE 37</strain>
        <tissue evidence="1">Leaf</tissue>
    </source>
</reference>